<evidence type="ECO:0000313" key="1">
    <source>
        <dbReference type="EMBL" id="SVE17427.1"/>
    </source>
</evidence>
<dbReference type="EMBL" id="UINC01199143">
    <property type="protein sequence ID" value="SVE17427.1"/>
    <property type="molecule type" value="Genomic_DNA"/>
</dbReference>
<accession>A0A383BBE0</accession>
<organism evidence="1">
    <name type="scientific">marine metagenome</name>
    <dbReference type="NCBI Taxonomy" id="408172"/>
    <lineage>
        <taxon>unclassified sequences</taxon>
        <taxon>metagenomes</taxon>
        <taxon>ecological metagenomes</taxon>
    </lineage>
</organism>
<dbReference type="AlphaFoldDB" id="A0A383BBE0"/>
<reference evidence="1" key="1">
    <citation type="submission" date="2018-05" db="EMBL/GenBank/DDBJ databases">
        <authorList>
            <person name="Lanie J.A."/>
            <person name="Ng W.-L."/>
            <person name="Kazmierczak K.M."/>
            <person name="Andrzejewski T.M."/>
            <person name="Davidsen T.M."/>
            <person name="Wayne K.J."/>
            <person name="Tettelin H."/>
            <person name="Glass J.I."/>
            <person name="Rusch D."/>
            <person name="Podicherti R."/>
            <person name="Tsui H.-C.T."/>
            <person name="Winkler M.E."/>
        </authorList>
    </citation>
    <scope>NUCLEOTIDE SEQUENCE</scope>
</reference>
<protein>
    <submittedName>
        <fullName evidence="1">Uncharacterized protein</fullName>
    </submittedName>
</protein>
<name>A0A383BBE0_9ZZZZ</name>
<feature type="non-terminal residue" evidence="1">
    <location>
        <position position="57"/>
    </location>
</feature>
<gene>
    <name evidence="1" type="ORF">METZ01_LOCUS470281</name>
</gene>
<sequence length="57" mass="6034">MNSRAGLKSQGTWLGRYRQLSVDIRGLGPYALVISMLLVVGCGGGDYQGGLDAYNQG</sequence>
<proteinExistence type="predicted"/>